<keyword evidence="4" id="KW-1185">Reference proteome</keyword>
<evidence type="ECO:0000256" key="2">
    <source>
        <dbReference type="SAM" id="SignalP"/>
    </source>
</evidence>
<feature type="signal peptide" evidence="2">
    <location>
        <begin position="1"/>
        <end position="21"/>
    </location>
</feature>
<sequence length="75" mass="7864">MAIKIFPYLFALFALLFLVQAAPSENDELPGPRHVSGGAERVGGAGSGPAETCVQPWAVRELVSIAGLQDGPLRC</sequence>
<dbReference type="Proteomes" id="UP000838878">
    <property type="component" value="Chromosome 12"/>
</dbReference>
<protein>
    <submittedName>
        <fullName evidence="3">Uncharacterized protein</fullName>
    </submittedName>
</protein>
<gene>
    <name evidence="3" type="ORF">BINO364_LOCUS4010</name>
</gene>
<evidence type="ECO:0000313" key="4">
    <source>
        <dbReference type="Proteomes" id="UP000838878"/>
    </source>
</evidence>
<name>A0A8J9Y3F4_9NEOP</name>
<evidence type="ECO:0000256" key="1">
    <source>
        <dbReference type="SAM" id="MobiDB-lite"/>
    </source>
</evidence>
<dbReference type="AlphaFoldDB" id="A0A8J9Y3F4"/>
<organism evidence="3 4">
    <name type="scientific">Brenthis ino</name>
    <name type="common">lesser marbled fritillary</name>
    <dbReference type="NCBI Taxonomy" id="405034"/>
    <lineage>
        <taxon>Eukaryota</taxon>
        <taxon>Metazoa</taxon>
        <taxon>Ecdysozoa</taxon>
        <taxon>Arthropoda</taxon>
        <taxon>Hexapoda</taxon>
        <taxon>Insecta</taxon>
        <taxon>Pterygota</taxon>
        <taxon>Neoptera</taxon>
        <taxon>Endopterygota</taxon>
        <taxon>Lepidoptera</taxon>
        <taxon>Glossata</taxon>
        <taxon>Ditrysia</taxon>
        <taxon>Papilionoidea</taxon>
        <taxon>Nymphalidae</taxon>
        <taxon>Heliconiinae</taxon>
        <taxon>Argynnini</taxon>
        <taxon>Brenthis</taxon>
    </lineage>
</organism>
<feature type="region of interest" description="Disordered" evidence="1">
    <location>
        <begin position="27"/>
        <end position="50"/>
    </location>
</feature>
<feature type="chain" id="PRO_5035440582" evidence="2">
    <location>
        <begin position="22"/>
        <end position="75"/>
    </location>
</feature>
<dbReference type="EMBL" id="OV170232">
    <property type="protein sequence ID" value="CAH0717399.1"/>
    <property type="molecule type" value="Genomic_DNA"/>
</dbReference>
<evidence type="ECO:0000313" key="3">
    <source>
        <dbReference type="EMBL" id="CAH0717399.1"/>
    </source>
</evidence>
<feature type="non-terminal residue" evidence="3">
    <location>
        <position position="75"/>
    </location>
</feature>
<keyword evidence="2" id="KW-0732">Signal</keyword>
<accession>A0A8J9Y3F4</accession>
<reference evidence="3" key="1">
    <citation type="submission" date="2021-12" db="EMBL/GenBank/DDBJ databases">
        <authorList>
            <person name="Martin H S."/>
        </authorList>
    </citation>
    <scope>NUCLEOTIDE SEQUENCE</scope>
</reference>
<proteinExistence type="predicted"/>